<organism evidence="1 2">
    <name type="scientific">Funneliformis caledonium</name>
    <dbReference type="NCBI Taxonomy" id="1117310"/>
    <lineage>
        <taxon>Eukaryota</taxon>
        <taxon>Fungi</taxon>
        <taxon>Fungi incertae sedis</taxon>
        <taxon>Mucoromycota</taxon>
        <taxon>Glomeromycotina</taxon>
        <taxon>Glomeromycetes</taxon>
        <taxon>Glomerales</taxon>
        <taxon>Glomeraceae</taxon>
        <taxon>Funneliformis</taxon>
    </lineage>
</organism>
<dbReference type="AlphaFoldDB" id="A0A9N9G5L0"/>
<evidence type="ECO:0000313" key="2">
    <source>
        <dbReference type="Proteomes" id="UP000789570"/>
    </source>
</evidence>
<dbReference type="Proteomes" id="UP000789570">
    <property type="component" value="Unassembled WGS sequence"/>
</dbReference>
<reference evidence="1" key="1">
    <citation type="submission" date="2021-06" db="EMBL/GenBank/DDBJ databases">
        <authorList>
            <person name="Kallberg Y."/>
            <person name="Tangrot J."/>
            <person name="Rosling A."/>
        </authorList>
    </citation>
    <scope>NUCLEOTIDE SEQUENCE</scope>
    <source>
        <strain evidence="1">UK204</strain>
    </source>
</reference>
<evidence type="ECO:0000313" key="1">
    <source>
        <dbReference type="EMBL" id="CAG8582024.1"/>
    </source>
</evidence>
<gene>
    <name evidence="1" type="ORF">FCALED_LOCUS7645</name>
</gene>
<sequence>MKKWQNDSEIIVKAEIIFEFENARLECQTGFEVNRECQTGFKDTRLDLKDAGLDLG</sequence>
<accession>A0A9N9G5L0</accession>
<protein>
    <submittedName>
        <fullName evidence="1">1731_t:CDS:1</fullName>
    </submittedName>
</protein>
<comment type="caution">
    <text evidence="1">The sequence shown here is derived from an EMBL/GenBank/DDBJ whole genome shotgun (WGS) entry which is preliminary data.</text>
</comment>
<dbReference type="EMBL" id="CAJVPQ010002065">
    <property type="protein sequence ID" value="CAG8582024.1"/>
    <property type="molecule type" value="Genomic_DNA"/>
</dbReference>
<feature type="non-terminal residue" evidence="1">
    <location>
        <position position="1"/>
    </location>
</feature>
<name>A0A9N9G5L0_9GLOM</name>
<proteinExistence type="predicted"/>
<keyword evidence="2" id="KW-1185">Reference proteome</keyword>